<dbReference type="InterPro" id="IPR049649">
    <property type="entry name" value="DVU2496-like_C"/>
</dbReference>
<evidence type="ECO:0000313" key="3">
    <source>
        <dbReference type="Proteomes" id="UP000069241"/>
    </source>
</evidence>
<keyword evidence="3" id="KW-1185">Reference proteome</keyword>
<protein>
    <submittedName>
        <fullName evidence="2">SON protein</fullName>
    </submittedName>
</protein>
<dbReference type="EMBL" id="CP014229">
    <property type="protein sequence ID" value="AMD88665.1"/>
    <property type="molecule type" value="Genomic_DNA"/>
</dbReference>
<dbReference type="Proteomes" id="UP000069241">
    <property type="component" value="Chromosome"/>
</dbReference>
<organism evidence="2 3">
    <name type="scientific">Desulfovibrio fairfieldensis</name>
    <dbReference type="NCBI Taxonomy" id="44742"/>
    <lineage>
        <taxon>Bacteria</taxon>
        <taxon>Pseudomonadati</taxon>
        <taxon>Thermodesulfobacteriota</taxon>
        <taxon>Desulfovibrionia</taxon>
        <taxon>Desulfovibrionales</taxon>
        <taxon>Desulfovibrionaceae</taxon>
        <taxon>Desulfovibrio</taxon>
    </lineage>
</organism>
<feature type="chain" id="PRO_5007067403" evidence="1">
    <location>
        <begin position="21"/>
        <end position="129"/>
    </location>
</feature>
<name>A0A0X8JH20_9BACT</name>
<accession>A0A0X8JH20</accession>
<dbReference type="KEGG" id="dfi:AXF13_00190"/>
<dbReference type="PROSITE" id="PS51257">
    <property type="entry name" value="PROKAR_LIPOPROTEIN"/>
    <property type="match status" value="1"/>
</dbReference>
<evidence type="ECO:0000256" key="1">
    <source>
        <dbReference type="SAM" id="SignalP"/>
    </source>
</evidence>
<feature type="signal peptide" evidence="1">
    <location>
        <begin position="1"/>
        <end position="20"/>
    </location>
</feature>
<sequence length="129" mass="13962">MKLRLPLGIMLVLLLAACGAKNTSEEPPAPQPAPCPFVYVYAPGNYIIDIAGGADVVLDPMAQDFSLFCAPADARAALNAEIAAGRLPEGDWRIYRVEGQFDDLAQKSGPNQYTLKRMAPIVDWVTEDI</sequence>
<keyword evidence="1" id="KW-0732">Signal</keyword>
<gene>
    <name evidence="2" type="ORF">AXF13_00190</name>
</gene>
<dbReference type="RefSeq" id="WP_062251192.1">
    <property type="nucleotide sequence ID" value="NZ_CP014229.1"/>
</dbReference>
<evidence type="ECO:0000313" key="2">
    <source>
        <dbReference type="EMBL" id="AMD88665.1"/>
    </source>
</evidence>
<dbReference type="NCBIfam" id="NF041942">
    <property type="entry name" value="DVU2496_dom"/>
    <property type="match status" value="1"/>
</dbReference>
<reference evidence="3" key="1">
    <citation type="submission" date="2016-02" db="EMBL/GenBank/DDBJ databases">
        <authorList>
            <person name="Holder M.E."/>
            <person name="Ajami N.J."/>
            <person name="Petrosino J.F."/>
        </authorList>
    </citation>
    <scope>NUCLEOTIDE SEQUENCE [LARGE SCALE GENOMIC DNA]</scope>
    <source>
        <strain evidence="3">CCUG 45958</strain>
    </source>
</reference>
<dbReference type="AlphaFoldDB" id="A0A0X8JH20"/>
<proteinExistence type="predicted"/>